<dbReference type="Proteomes" id="UP000324924">
    <property type="component" value="Chromosome"/>
</dbReference>
<accession>A0A5C0UGT0</accession>
<proteinExistence type="predicted"/>
<gene>
    <name evidence="8" type="ORF">FZC36_02550</name>
</gene>
<dbReference type="PANTHER" id="PTHR35851:SF1">
    <property type="entry name" value="CELL DIVISION PROTEIN FTSQ"/>
    <property type="match status" value="1"/>
</dbReference>
<dbReference type="RefSeq" id="WP_148972411.1">
    <property type="nucleotide sequence ID" value="NZ_CP043314.1"/>
</dbReference>
<evidence type="ECO:0000256" key="4">
    <source>
        <dbReference type="ARBA" id="ARBA00022989"/>
    </source>
</evidence>
<keyword evidence="2" id="KW-0132">Cell division</keyword>
<dbReference type="KEGG" id="nabu:FZC36_02550"/>
<feature type="transmembrane region" description="Helical" evidence="6">
    <location>
        <begin position="12"/>
        <end position="29"/>
    </location>
</feature>
<evidence type="ECO:0000313" key="9">
    <source>
        <dbReference type="Proteomes" id="UP000324924"/>
    </source>
</evidence>
<dbReference type="OrthoDB" id="9783091at2"/>
<evidence type="ECO:0000256" key="1">
    <source>
        <dbReference type="ARBA" id="ARBA00022475"/>
    </source>
</evidence>
<evidence type="ECO:0000256" key="6">
    <source>
        <dbReference type="SAM" id="Phobius"/>
    </source>
</evidence>
<feature type="domain" description="POTRA" evidence="7">
    <location>
        <begin position="108"/>
        <end position="147"/>
    </location>
</feature>
<dbReference type="Pfam" id="PF08478">
    <property type="entry name" value="POTRA_1"/>
    <property type="match status" value="1"/>
</dbReference>
<dbReference type="EMBL" id="CP043314">
    <property type="protein sequence ID" value="QEK39288.1"/>
    <property type="molecule type" value="Genomic_DNA"/>
</dbReference>
<name>A0A5C0UGT0_9PROT</name>
<keyword evidence="5" id="KW-0131">Cell cycle</keyword>
<keyword evidence="6" id="KW-0472">Membrane</keyword>
<evidence type="ECO:0000256" key="3">
    <source>
        <dbReference type="ARBA" id="ARBA00022692"/>
    </source>
</evidence>
<dbReference type="InterPro" id="IPR013685">
    <property type="entry name" value="POTRA_FtsQ_type"/>
</dbReference>
<keyword evidence="1" id="KW-1003">Cell membrane</keyword>
<reference evidence="8 9" key="1">
    <citation type="submission" date="2019-08" db="EMBL/GenBank/DDBJ databases">
        <title>Highly reduced genomes of protist endosymbionts show evolutionary convergence.</title>
        <authorList>
            <person name="George E."/>
            <person name="Husnik F."/>
            <person name="Tashyreva D."/>
            <person name="Prokopchuk G."/>
            <person name="Horak A."/>
            <person name="Kwong W.K."/>
            <person name="Lukes J."/>
            <person name="Keeling P.J."/>
        </authorList>
    </citation>
    <scope>NUCLEOTIDE SEQUENCE [LARGE SCALE GENOMIC DNA]</scope>
    <source>
        <strain evidence="8">1604HC</strain>
    </source>
</reference>
<evidence type="ECO:0000313" key="8">
    <source>
        <dbReference type="EMBL" id="QEK39288.1"/>
    </source>
</evidence>
<keyword evidence="4 6" id="KW-1133">Transmembrane helix</keyword>
<keyword evidence="9" id="KW-1185">Reference proteome</keyword>
<dbReference type="Gene3D" id="3.10.20.310">
    <property type="entry name" value="membrane protein fhac"/>
    <property type="match status" value="1"/>
</dbReference>
<keyword evidence="3 6" id="KW-0812">Transmembrane</keyword>
<dbReference type="InterPro" id="IPR026579">
    <property type="entry name" value="FtsQ"/>
</dbReference>
<evidence type="ECO:0000259" key="7">
    <source>
        <dbReference type="Pfam" id="PF08478"/>
    </source>
</evidence>
<protein>
    <submittedName>
        <fullName evidence="8">FtsQ-type POTRA domain-containing protein</fullName>
    </submittedName>
</protein>
<evidence type="ECO:0000256" key="2">
    <source>
        <dbReference type="ARBA" id="ARBA00022618"/>
    </source>
</evidence>
<dbReference type="PANTHER" id="PTHR35851">
    <property type="entry name" value="CELL DIVISION PROTEIN FTSQ"/>
    <property type="match status" value="1"/>
</dbReference>
<dbReference type="AlphaFoldDB" id="A0A5C0UGT0"/>
<sequence>MKQLGMLKKKLHNIFFSVFCAVSVIFYTIELRKYDIKNLKVSGNMISKESYIKSLIFRGCKHSKVMLKDQNKCIELNDKNLEFSEKGIITKNTAYSEKENFLSLGKLKLLDLSAKKTRKCIEKNKWIEKCTIEKIWPDTLKVSIQEYVPYAHSESAYFTLQGNKIDKDSKDTSLNINKDSNAFDNLGKLSKNHELCENHLIKMLGNFTQEDMLSLFRILEKYHDFRKIVKSANMIRPKRWNIVTNENKVIKLRTNEIERSIKRYMEFPMKNEYKIIDLRHPQRVIISNSNPTTKAITIIDAPALMRN</sequence>
<dbReference type="GO" id="GO:0090529">
    <property type="term" value="P:cell septum assembly"/>
    <property type="evidence" value="ECO:0007669"/>
    <property type="project" value="InterPro"/>
</dbReference>
<evidence type="ECO:0000256" key="5">
    <source>
        <dbReference type="ARBA" id="ARBA00023306"/>
    </source>
</evidence>
<organism evidence="8 9">
    <name type="scientific">Candidatus Nesciobacter abundans</name>
    <dbReference type="NCBI Taxonomy" id="2601668"/>
    <lineage>
        <taxon>Bacteria</taxon>
        <taxon>Pseudomonadati</taxon>
        <taxon>Pseudomonadota</taxon>
        <taxon>Alphaproteobacteria</taxon>
        <taxon>Holosporales</taxon>
        <taxon>Holosporaceae</taxon>
        <taxon>Candidatus Nesciobacter</taxon>
    </lineage>
</organism>